<dbReference type="Proteomes" id="UP000482487">
    <property type="component" value="Unassembled WGS sequence"/>
</dbReference>
<sequence length="106" mass="11258">MSAEGTTSPLAASAPTAAAPAAPAPAPAPRPSQPHKVEETPVKKIEPPFPEHRVLLKIDEATQITQAQVRDADTGRVLYDLPDDQWLRLAAELRAFAATAIVDKSV</sequence>
<reference evidence="2 3" key="1">
    <citation type="submission" date="2020-01" db="EMBL/GenBank/DDBJ databases">
        <title>Genome sequence of Desulfovibrio aerotolerans DSM 16695(T).</title>
        <authorList>
            <person name="Karnachuk O."/>
            <person name="Avakyan M."/>
            <person name="Mardanov A."/>
            <person name="Kadnikov V."/>
            <person name="Ravin N."/>
        </authorList>
    </citation>
    <scope>NUCLEOTIDE SEQUENCE [LARGE SCALE GENOMIC DNA]</scope>
    <source>
        <strain evidence="2 3">DSM 16695</strain>
    </source>
</reference>
<dbReference type="OrthoDB" id="5461069at2"/>
<name>A0A7C9IM23_9BACT</name>
<evidence type="ECO:0000256" key="1">
    <source>
        <dbReference type="SAM" id="MobiDB-lite"/>
    </source>
</evidence>
<feature type="compositionally biased region" description="Low complexity" evidence="1">
    <location>
        <begin position="1"/>
        <end position="21"/>
    </location>
</feature>
<gene>
    <name evidence="2" type="ORF">GTA51_14410</name>
</gene>
<feature type="compositionally biased region" description="Pro residues" evidence="1">
    <location>
        <begin position="22"/>
        <end position="32"/>
    </location>
</feature>
<protein>
    <submittedName>
        <fullName evidence="2">Flagellar biosynthesis protein FlaG</fullName>
    </submittedName>
</protein>
<dbReference type="EMBL" id="WVUD01000029">
    <property type="protein sequence ID" value="MYL84321.1"/>
    <property type="molecule type" value="Genomic_DNA"/>
</dbReference>
<dbReference type="SUPFAM" id="SSF160214">
    <property type="entry name" value="FlaG-like"/>
    <property type="match status" value="1"/>
</dbReference>
<comment type="caution">
    <text evidence="2">The sequence shown here is derived from an EMBL/GenBank/DDBJ whole genome shotgun (WGS) entry which is preliminary data.</text>
</comment>
<dbReference type="Gene3D" id="3.30.160.170">
    <property type="entry name" value="FlaG-like"/>
    <property type="match status" value="1"/>
</dbReference>
<keyword evidence="2" id="KW-0282">Flagellum</keyword>
<organism evidence="2 3">
    <name type="scientific">Solidesulfovibrio aerotolerans</name>
    <dbReference type="NCBI Taxonomy" id="295255"/>
    <lineage>
        <taxon>Bacteria</taxon>
        <taxon>Pseudomonadati</taxon>
        <taxon>Thermodesulfobacteriota</taxon>
        <taxon>Desulfovibrionia</taxon>
        <taxon>Desulfovibrionales</taxon>
        <taxon>Desulfovibrionaceae</taxon>
        <taxon>Solidesulfovibrio</taxon>
    </lineage>
</organism>
<accession>A0A7C9IM23</accession>
<proteinExistence type="predicted"/>
<keyword evidence="2" id="KW-0969">Cilium</keyword>
<dbReference type="InterPro" id="IPR035924">
    <property type="entry name" value="FlaG-like_sf"/>
</dbReference>
<keyword evidence="3" id="KW-1185">Reference proteome</keyword>
<evidence type="ECO:0000313" key="3">
    <source>
        <dbReference type="Proteomes" id="UP000482487"/>
    </source>
</evidence>
<feature type="compositionally biased region" description="Basic and acidic residues" evidence="1">
    <location>
        <begin position="35"/>
        <end position="48"/>
    </location>
</feature>
<dbReference type="RefSeq" id="WP_160962235.1">
    <property type="nucleotide sequence ID" value="NZ_WVUD01000029.1"/>
</dbReference>
<evidence type="ECO:0000313" key="2">
    <source>
        <dbReference type="EMBL" id="MYL84321.1"/>
    </source>
</evidence>
<keyword evidence="2" id="KW-0966">Cell projection</keyword>
<feature type="region of interest" description="Disordered" evidence="1">
    <location>
        <begin position="1"/>
        <end position="48"/>
    </location>
</feature>
<dbReference type="AlphaFoldDB" id="A0A7C9IM23"/>